<dbReference type="InterPro" id="IPR051351">
    <property type="entry name" value="Ascorbate-PTS_EIIA_comp"/>
</dbReference>
<evidence type="ECO:0000313" key="13">
    <source>
        <dbReference type="Proteomes" id="UP000037146"/>
    </source>
</evidence>
<sequence>MLSQYLKNNVHFLNSAPTWEEAIKLAAEPLLNKGNITEKYVQDMIQNVNVNGPYIVIVPGIAMPHAQNHDGGVLKTGISFLKLKEPVFFPEEKDVNILFVLAAEDATGHLELISDLSSLLIDEDAMVKFKEASSETEIIEIIESVE</sequence>
<dbReference type="PATRIC" id="fig|1679170.3.peg.2879"/>
<dbReference type="GO" id="GO:0016301">
    <property type="term" value="F:kinase activity"/>
    <property type="evidence" value="ECO:0007669"/>
    <property type="project" value="UniProtKB-KW"/>
</dbReference>
<keyword evidence="13" id="KW-1185">Reference proteome</keyword>
<evidence type="ECO:0000256" key="9">
    <source>
        <dbReference type="ARBA" id="ARBA00041175"/>
    </source>
</evidence>
<evidence type="ECO:0000313" key="12">
    <source>
        <dbReference type="EMBL" id="KMY50236.1"/>
    </source>
</evidence>
<keyword evidence="4" id="KW-0597">Phosphoprotein</keyword>
<protein>
    <recommendedName>
        <fullName evidence="9">Ascorbate-specific PTS system EIIA component</fullName>
    </recommendedName>
    <alternativeName>
        <fullName evidence="10">Ascorbate-specific phosphotransferase enzyme IIA component</fullName>
    </alternativeName>
</protein>
<comment type="function">
    <text evidence="8">The phosphoenolpyruvate-dependent sugar phosphotransferase system (sugar PTS), a major carbohydrate active transport system, catalyzes the phosphorylation of incoming sugar substrates concomitantly with their translocation across the cell membrane. The enzyme II UlaABC PTS system is involved in ascorbate transport.</text>
</comment>
<evidence type="ECO:0000256" key="7">
    <source>
        <dbReference type="ARBA" id="ARBA00022777"/>
    </source>
</evidence>
<comment type="subcellular location">
    <subcellularLocation>
        <location evidence="1">Cytoplasm</location>
    </subcellularLocation>
</comment>
<dbReference type="AlphaFoldDB" id="A0A0K9GUB8"/>
<dbReference type="RefSeq" id="WP_049681583.1">
    <property type="nucleotide sequence ID" value="NZ_LFZW01000001.1"/>
</dbReference>
<dbReference type="OrthoDB" id="369398at2"/>
<dbReference type="Pfam" id="PF00359">
    <property type="entry name" value="PTS_EIIA_2"/>
    <property type="match status" value="1"/>
</dbReference>
<reference evidence="13" key="1">
    <citation type="submission" date="2015-07" db="EMBL/GenBank/DDBJ databases">
        <title>Genome sequencing project for genomic taxonomy and phylogenomics of Bacillus-like bacteria.</title>
        <authorList>
            <person name="Liu B."/>
            <person name="Wang J."/>
            <person name="Zhu Y."/>
            <person name="Liu G."/>
            <person name="Chen Q."/>
            <person name="Chen Z."/>
            <person name="Lan J."/>
            <person name="Che J."/>
            <person name="Ge C."/>
            <person name="Shi H."/>
            <person name="Pan Z."/>
            <person name="Liu X."/>
        </authorList>
    </citation>
    <scope>NUCLEOTIDE SEQUENCE [LARGE SCALE GENOMIC DNA]</scope>
    <source>
        <strain evidence="13">FJAT-27997</strain>
    </source>
</reference>
<dbReference type="Gene3D" id="3.40.930.10">
    <property type="entry name" value="Mannitol-specific EII, Chain A"/>
    <property type="match status" value="1"/>
</dbReference>
<evidence type="ECO:0000256" key="1">
    <source>
        <dbReference type="ARBA" id="ARBA00004496"/>
    </source>
</evidence>
<accession>A0A0K9GUB8</accession>
<keyword evidence="5" id="KW-0808">Transferase</keyword>
<keyword evidence="6" id="KW-0598">Phosphotransferase system</keyword>
<proteinExistence type="predicted"/>
<evidence type="ECO:0000256" key="3">
    <source>
        <dbReference type="ARBA" id="ARBA00022490"/>
    </source>
</evidence>
<dbReference type="PANTHER" id="PTHR36203">
    <property type="entry name" value="ASCORBATE-SPECIFIC PTS SYSTEM EIIA COMPONENT"/>
    <property type="match status" value="1"/>
</dbReference>
<dbReference type="CDD" id="cd00211">
    <property type="entry name" value="PTS_IIA_fru"/>
    <property type="match status" value="1"/>
</dbReference>
<evidence type="ECO:0000256" key="8">
    <source>
        <dbReference type="ARBA" id="ARBA00037387"/>
    </source>
</evidence>
<gene>
    <name evidence="12" type="ORF">AC625_12615</name>
</gene>
<evidence type="ECO:0000256" key="2">
    <source>
        <dbReference type="ARBA" id="ARBA00022448"/>
    </source>
</evidence>
<keyword evidence="2" id="KW-0813">Transport</keyword>
<keyword evidence="3" id="KW-0963">Cytoplasm</keyword>
<dbReference type="Proteomes" id="UP000037146">
    <property type="component" value="Unassembled WGS sequence"/>
</dbReference>
<evidence type="ECO:0000256" key="6">
    <source>
        <dbReference type="ARBA" id="ARBA00022683"/>
    </source>
</evidence>
<feature type="domain" description="PTS EIIA type-2" evidence="11">
    <location>
        <begin position="3"/>
        <end position="145"/>
    </location>
</feature>
<evidence type="ECO:0000256" key="5">
    <source>
        <dbReference type="ARBA" id="ARBA00022679"/>
    </source>
</evidence>
<dbReference type="GO" id="GO:0009401">
    <property type="term" value="P:phosphoenolpyruvate-dependent sugar phosphotransferase system"/>
    <property type="evidence" value="ECO:0007669"/>
    <property type="project" value="UniProtKB-KW"/>
</dbReference>
<dbReference type="SUPFAM" id="SSF55804">
    <property type="entry name" value="Phoshotransferase/anion transport protein"/>
    <property type="match status" value="1"/>
</dbReference>
<dbReference type="PANTHER" id="PTHR36203:SF1">
    <property type="entry name" value="ASCORBATE-SPECIFIC PTS SYSTEM EIIA COMPONENT"/>
    <property type="match status" value="1"/>
</dbReference>
<dbReference type="GO" id="GO:0005737">
    <property type="term" value="C:cytoplasm"/>
    <property type="evidence" value="ECO:0007669"/>
    <property type="project" value="UniProtKB-SubCell"/>
</dbReference>
<keyword evidence="7" id="KW-0418">Kinase</keyword>
<organism evidence="12 13">
    <name type="scientific">Peribacillus loiseleuriae</name>
    <dbReference type="NCBI Taxonomy" id="1679170"/>
    <lineage>
        <taxon>Bacteria</taxon>
        <taxon>Bacillati</taxon>
        <taxon>Bacillota</taxon>
        <taxon>Bacilli</taxon>
        <taxon>Bacillales</taxon>
        <taxon>Bacillaceae</taxon>
        <taxon>Peribacillus</taxon>
    </lineage>
</organism>
<dbReference type="InterPro" id="IPR016152">
    <property type="entry name" value="PTrfase/Anion_transptr"/>
</dbReference>
<dbReference type="InterPro" id="IPR002178">
    <property type="entry name" value="PTS_EIIA_type-2_dom"/>
</dbReference>
<comment type="caution">
    <text evidence="12">The sequence shown here is derived from an EMBL/GenBank/DDBJ whole genome shotgun (WGS) entry which is preliminary data.</text>
</comment>
<dbReference type="STRING" id="1679170.AC625_12615"/>
<evidence type="ECO:0000259" key="11">
    <source>
        <dbReference type="PROSITE" id="PS51094"/>
    </source>
</evidence>
<evidence type="ECO:0000256" key="4">
    <source>
        <dbReference type="ARBA" id="ARBA00022553"/>
    </source>
</evidence>
<name>A0A0K9GUB8_9BACI</name>
<dbReference type="PROSITE" id="PS51094">
    <property type="entry name" value="PTS_EIIA_TYPE_2"/>
    <property type="match status" value="1"/>
</dbReference>
<dbReference type="EMBL" id="LFZW01000001">
    <property type="protein sequence ID" value="KMY50236.1"/>
    <property type="molecule type" value="Genomic_DNA"/>
</dbReference>
<evidence type="ECO:0000256" key="10">
    <source>
        <dbReference type="ARBA" id="ARBA00042072"/>
    </source>
</evidence>